<comment type="caution">
    <text evidence="3">The sequence shown here is derived from an EMBL/GenBank/DDBJ whole genome shotgun (WGS) entry which is preliminary data.</text>
</comment>
<sequence>MLHRQSQIKTQKFSHHLMEKNPKSPYHGQPPPSQIVASIADLLAQILLLLPLKSLLRFKSVSKQWHALISDPQFTLRRDPNPNLALALIFPNTPDGGDAAPATHVVVSFDRSSPPLRTLDLRAGCNSLRHIASSCNGLLLCKASEADTRCWVSNPATNQHALLPEIDYEDNSLCTLRMSLAYDPVRWSPRDYKVVCVNPRAGRAWIYSSRTGSWEKQGNPFGKETMDRVDFRKGVYWNGAVHWIGFGKLGKCAYLKIDGEKDSEKILEVMPNPPPIVKSNCSWSVCNYFGESRGRLQFMNWTEHSSISSVCLDVHEMRRDYSEWYFRYRIEVPVDAGGRIWHNVCNIVAAGEDRVDVFLFLRGESEVTKYDVVRGSFQTVKIACQSKAHVMFPYIETVCSV</sequence>
<dbReference type="SUPFAM" id="SSF81383">
    <property type="entry name" value="F-box domain"/>
    <property type="match status" value="1"/>
</dbReference>
<evidence type="ECO:0000313" key="4">
    <source>
        <dbReference type="Proteomes" id="UP001153555"/>
    </source>
</evidence>
<keyword evidence="4" id="KW-1185">Reference proteome</keyword>
<organism evidence="3 4">
    <name type="scientific">Striga hermonthica</name>
    <name type="common">Purple witchweed</name>
    <name type="synonym">Buchnera hermonthica</name>
    <dbReference type="NCBI Taxonomy" id="68872"/>
    <lineage>
        <taxon>Eukaryota</taxon>
        <taxon>Viridiplantae</taxon>
        <taxon>Streptophyta</taxon>
        <taxon>Embryophyta</taxon>
        <taxon>Tracheophyta</taxon>
        <taxon>Spermatophyta</taxon>
        <taxon>Magnoliopsida</taxon>
        <taxon>eudicotyledons</taxon>
        <taxon>Gunneridae</taxon>
        <taxon>Pentapetalae</taxon>
        <taxon>asterids</taxon>
        <taxon>lamiids</taxon>
        <taxon>Lamiales</taxon>
        <taxon>Orobanchaceae</taxon>
        <taxon>Buchnereae</taxon>
        <taxon>Striga</taxon>
    </lineage>
</organism>
<dbReference type="AlphaFoldDB" id="A0A9N7RI82"/>
<dbReference type="InterPro" id="IPR036047">
    <property type="entry name" value="F-box-like_dom_sf"/>
</dbReference>
<evidence type="ECO:0000259" key="2">
    <source>
        <dbReference type="SMART" id="SM00256"/>
    </source>
</evidence>
<dbReference type="InterPro" id="IPR055290">
    <property type="entry name" value="At3g26010-like"/>
</dbReference>
<feature type="compositionally biased region" description="Polar residues" evidence="1">
    <location>
        <begin position="1"/>
        <end position="11"/>
    </location>
</feature>
<dbReference type="Pfam" id="PF00646">
    <property type="entry name" value="F-box"/>
    <property type="match status" value="1"/>
</dbReference>
<dbReference type="InterPro" id="IPR001810">
    <property type="entry name" value="F-box_dom"/>
</dbReference>
<dbReference type="InterPro" id="IPR006527">
    <property type="entry name" value="F-box-assoc_dom_typ1"/>
</dbReference>
<dbReference type="Gene3D" id="1.20.1280.50">
    <property type="match status" value="1"/>
</dbReference>
<dbReference type="Proteomes" id="UP001153555">
    <property type="component" value="Unassembled WGS sequence"/>
</dbReference>
<protein>
    <submittedName>
        <fullName evidence="3">F-box protein</fullName>
    </submittedName>
</protein>
<evidence type="ECO:0000256" key="1">
    <source>
        <dbReference type="SAM" id="MobiDB-lite"/>
    </source>
</evidence>
<dbReference type="SMART" id="SM00256">
    <property type="entry name" value="FBOX"/>
    <property type="match status" value="1"/>
</dbReference>
<gene>
    <name evidence="3" type="ORF">SHERM_26271</name>
</gene>
<accession>A0A9N7RI82</accession>
<dbReference type="PANTHER" id="PTHR35546">
    <property type="entry name" value="F-BOX PROTEIN INTERACTION DOMAIN PROTEIN-RELATED"/>
    <property type="match status" value="1"/>
</dbReference>
<feature type="region of interest" description="Disordered" evidence="1">
    <location>
        <begin position="1"/>
        <end position="31"/>
    </location>
</feature>
<proteinExistence type="predicted"/>
<dbReference type="NCBIfam" id="TIGR01640">
    <property type="entry name" value="F_box_assoc_1"/>
    <property type="match status" value="1"/>
</dbReference>
<feature type="domain" description="F-box" evidence="2">
    <location>
        <begin position="39"/>
        <end position="78"/>
    </location>
</feature>
<dbReference type="OrthoDB" id="605328at2759"/>
<dbReference type="Pfam" id="PF07734">
    <property type="entry name" value="FBA_1"/>
    <property type="match status" value="1"/>
</dbReference>
<reference evidence="3" key="1">
    <citation type="submission" date="2019-12" db="EMBL/GenBank/DDBJ databases">
        <authorList>
            <person name="Scholes J."/>
        </authorList>
    </citation>
    <scope>NUCLEOTIDE SEQUENCE</scope>
</reference>
<name>A0A9N7RI82_STRHE</name>
<evidence type="ECO:0000313" key="3">
    <source>
        <dbReference type="EMBL" id="CAA0830888.1"/>
    </source>
</evidence>
<dbReference type="EMBL" id="CACSLK010027831">
    <property type="protein sequence ID" value="CAA0830888.1"/>
    <property type="molecule type" value="Genomic_DNA"/>
</dbReference>
<dbReference type="PANTHER" id="PTHR35546:SF134">
    <property type="entry name" value="F-BOX ASSOCIATED DOMAIN-CONTAINING PROTEIN"/>
    <property type="match status" value="1"/>
</dbReference>
<dbReference type="InterPro" id="IPR017451">
    <property type="entry name" value="F-box-assoc_interact_dom"/>
</dbReference>